<evidence type="ECO:0000313" key="1">
    <source>
        <dbReference type="EMBL" id="AEH85857.1"/>
    </source>
</evidence>
<dbReference type="HOGENOM" id="CLU_184506_0_0_5"/>
<reference evidence="1 2" key="1">
    <citation type="submission" date="2010-10" db="EMBL/GenBank/DDBJ databases">
        <title>Complete sequence of Mesorhizobium opportunistum WSM2075.</title>
        <authorList>
            <consortium name="US DOE Joint Genome Institute"/>
            <person name="Lucas S."/>
            <person name="Copeland A."/>
            <person name="Lapidus A."/>
            <person name="Cheng J.-F."/>
            <person name="Bruce D."/>
            <person name="Goodwin L."/>
            <person name="Pitluck S."/>
            <person name="Chertkov O."/>
            <person name="Misra M."/>
            <person name="Detter J.C."/>
            <person name="Han C."/>
            <person name="Tapia R."/>
            <person name="Land M."/>
            <person name="Hauser L."/>
            <person name="Kyrpides N."/>
            <person name="Ovchinnikova G."/>
            <person name="Mavrommatis K.M."/>
            <person name="Tiwari R.P."/>
            <person name="Howieson J.G."/>
            <person name="O'Hara G.W."/>
            <person name="Nandasena K.G."/>
            <person name="Woyke T."/>
        </authorList>
    </citation>
    <scope>NUCLEOTIDE SEQUENCE [LARGE SCALE GENOMIC DNA]</scope>
    <source>
        <strain evidence="2">LMG 24607 / HAMBI 3007 / WSM2075</strain>
    </source>
</reference>
<protein>
    <submittedName>
        <fullName evidence="1">Uncharacterized protein</fullName>
    </submittedName>
</protein>
<accession>F7XZD1</accession>
<proteinExistence type="predicted"/>
<dbReference type="RefSeq" id="WP_013892590.1">
    <property type="nucleotide sequence ID" value="NC_015675.1"/>
</dbReference>
<name>F7XZD1_MESOW</name>
<dbReference type="STRING" id="536019.Mesop_1375"/>
<sequence length="67" mass="7253">MSYHREPGEHGCGYSRRHVLERMMVTDLSPVTLDTGDADEFTSSKAGALACSQGFYPCEQGKLAVAS</sequence>
<organism evidence="1 2">
    <name type="scientific">Mesorhizobium opportunistum (strain LMG 24607 / HAMBI 3007 / WSM2075)</name>
    <dbReference type="NCBI Taxonomy" id="536019"/>
    <lineage>
        <taxon>Bacteria</taxon>
        <taxon>Pseudomonadati</taxon>
        <taxon>Pseudomonadota</taxon>
        <taxon>Alphaproteobacteria</taxon>
        <taxon>Hyphomicrobiales</taxon>
        <taxon>Phyllobacteriaceae</taxon>
        <taxon>Mesorhizobium</taxon>
    </lineage>
</organism>
<gene>
    <name evidence="1" type="ordered locus">Mesop_1375</name>
</gene>
<dbReference type="AlphaFoldDB" id="F7XZD1"/>
<evidence type="ECO:0000313" key="2">
    <source>
        <dbReference type="Proteomes" id="UP000001623"/>
    </source>
</evidence>
<dbReference type="Proteomes" id="UP000001623">
    <property type="component" value="Chromosome"/>
</dbReference>
<dbReference type="KEGG" id="mop:Mesop_1375"/>
<dbReference type="EMBL" id="CP002279">
    <property type="protein sequence ID" value="AEH85857.1"/>
    <property type="molecule type" value="Genomic_DNA"/>
</dbReference>